<dbReference type="EMBL" id="JAWDIE010000001">
    <property type="protein sequence ID" value="MEJ7136879.1"/>
    <property type="molecule type" value="Genomic_DNA"/>
</dbReference>
<comment type="caution">
    <text evidence="1">The sequence shown here is derived from an EMBL/GenBank/DDBJ whole genome shotgun (WGS) entry which is preliminary data.</text>
</comment>
<reference evidence="1" key="1">
    <citation type="submission" date="2023-10" db="EMBL/GenBank/DDBJ databases">
        <title>Amphibacter perezi, gen. nov., sp. nov. a novel taxa of the family Comamonadaceae, class Betaproteobacteria isolated from the skin microbiota of Pelophylax perezi from different populations.</title>
        <authorList>
            <person name="Costa S."/>
            <person name="Proenca D.N."/>
            <person name="Lopes I."/>
            <person name="Morais P.V."/>
        </authorList>
    </citation>
    <scope>NUCLEOTIDE SEQUENCE</scope>
    <source>
        <strain evidence="1">SL12-8</strain>
    </source>
</reference>
<organism evidence="1 2">
    <name type="scientific">Amphibiibacter pelophylacis</name>
    <dbReference type="NCBI Taxonomy" id="1799477"/>
    <lineage>
        <taxon>Bacteria</taxon>
        <taxon>Pseudomonadati</taxon>
        <taxon>Pseudomonadota</taxon>
        <taxon>Betaproteobacteria</taxon>
        <taxon>Burkholderiales</taxon>
        <taxon>Sphaerotilaceae</taxon>
        <taxon>Amphibiibacter</taxon>
    </lineage>
</organism>
<proteinExistence type="predicted"/>
<sequence length="191" mass="20611">MPPDTLHALPTTPPVCCVLHLERPATQPTEPTAGTPFLLSSHWAFAGLRLPFQRLSDAAQPAWRDLAQALLQATSTAQVRDLLDDPASPLQDAAFPVFVHQPRALHTLLESALIPACPDLAPALAGLGQRLRAWPAHWPQPEHPPGWFSGIFAEWADAATPPERKNALRQNLLDAVATITCAAAQASERSL</sequence>
<accession>A0ACC6NZ70</accession>
<evidence type="ECO:0000313" key="1">
    <source>
        <dbReference type="EMBL" id="MEJ7136879.1"/>
    </source>
</evidence>
<protein>
    <submittedName>
        <fullName evidence="1">Uncharacterized protein</fullName>
    </submittedName>
</protein>
<dbReference type="Proteomes" id="UP001364695">
    <property type="component" value="Unassembled WGS sequence"/>
</dbReference>
<name>A0ACC6NZ70_9BURK</name>
<gene>
    <name evidence="1" type="ORF">RV045_00345</name>
</gene>
<evidence type="ECO:0000313" key="2">
    <source>
        <dbReference type="Proteomes" id="UP001364695"/>
    </source>
</evidence>
<keyword evidence="2" id="KW-1185">Reference proteome</keyword>